<dbReference type="SMART" id="SM00758">
    <property type="entry name" value="PA14"/>
    <property type="match status" value="1"/>
</dbReference>
<dbReference type="Proteomes" id="UP001239397">
    <property type="component" value="Chromosome"/>
</dbReference>
<dbReference type="Pfam" id="PF00933">
    <property type="entry name" value="Glyco_hydro_3"/>
    <property type="match status" value="1"/>
</dbReference>
<dbReference type="Pfam" id="PF07691">
    <property type="entry name" value="PA14"/>
    <property type="match status" value="1"/>
</dbReference>
<evidence type="ECO:0000256" key="3">
    <source>
        <dbReference type="ARBA" id="ARBA00058905"/>
    </source>
</evidence>
<gene>
    <name evidence="7" type="ORF">QRX60_43045</name>
</gene>
<sequence>MKWRGAALIAAVLITGTTVPAAAEAAPASSSPCPWVGSPAPVDKRVAQVLGQMTLDEKIAMVHGTATGGYTGRVAGNDRLCIPSLKMEDGPLGVNLGNTTQLPAASAVAASFDAGLAKTYGSVIGAEDRTKGVDVDLGPTINIVRDPRWGRAFESYSEDPYLAGRMGAADIDGVQSQGVMAQVKHWAVYNQEANRNSTADNAVIDDRTVHEIYTSAFGTVVAQARPSSAMCSYSSINGTYACENPYLNDILEQDFGFDGFITSDWGATHSTAASANAGMDMEMPGQDFFGTALKTAVQNGQVPRSRLDDMVTRILREEFRFGLFDHPSPDTPDAAASTGAHLSVAKKAAEDGTVLLKNDGLLPLDAHKLHSVAVIGDGAGKNTLSSGGGSAHIAGTGTVTPFDGIKARAGSGIDVEYAQGNLGTGSALPPIESTYLKPPSGTGTGLQGDYYANTDSSGTPVVTRTDPQVAFTFTGAPAPGVPATNFSARWTGTLTAPVTGTYTLGLTSDDGSRLLVGGQQVIDNWGDHGAATKTAQVPLTAGQPVSVEVDYYQAGGDASVSLGWLPPGEDLLGQAAALAAKSDVAVVYANDYESEGGDLADIDLPADQDKLIDAVAAANPNTVVVLNTGSAVTMPWLAKVKGVFEAWYPGQEAGHAIASLLFGDVAPSGKLPVTFPASLGQVPASTPEQWPGVDGKVRYSEGLDVGYRWYDRKNLTPLYPFGFGLSYTSFRFSNLKVDGDTLRENGRISVSADVTNTGSRRGAEVAQLYLSDPASTGEPVNQLKGFQKVDLQPHRTQRVRFELTAQDASYWSTDAHAWELGVGRYTVRVGDSSRNLPLAGGFRVDHTTGPRFTKVAAPAIAAPGKTLSVTTTFTNGATEAVHDATTSLAVPAGWTAGPRTPASFRTVRPGESVATTWSVTAGASAAPGPASVSATTRYAGGSVRATATTQVAYPNLAAAYTDVGVTDDADPAPGNLDGAGFSFSAQALASVGIHPGGPVTSGAATFTWPDVPAGRPDTVTTAGQSVTVSGAGSALALLAAGTNGTQSGPVTVTYTDGTTSTSTVTVADWYANQAVAGCVLVATTPYWNRPAGSTYPHDQKVSLYAASVPLTASKQVAYVTLPVNKQLHVFATAFTG</sequence>
<dbReference type="InterPro" id="IPR018905">
    <property type="entry name" value="A-galactase_NEW3"/>
</dbReference>
<dbReference type="Gene3D" id="2.60.40.10">
    <property type="entry name" value="Immunoglobulins"/>
    <property type="match status" value="2"/>
</dbReference>
<dbReference type="InterPro" id="IPR036881">
    <property type="entry name" value="Glyco_hydro_3_C_sf"/>
</dbReference>
<dbReference type="FunFam" id="2.60.40.10:FF:000495">
    <property type="entry name" value="Periplasmic beta-glucosidase"/>
    <property type="match status" value="1"/>
</dbReference>
<name>A0A9Y2NGG3_9PSEU</name>
<evidence type="ECO:0000259" key="6">
    <source>
        <dbReference type="PROSITE" id="PS51820"/>
    </source>
</evidence>
<dbReference type="InterPro" id="IPR002772">
    <property type="entry name" value="Glyco_hydro_3_C"/>
</dbReference>
<dbReference type="SUPFAM" id="SSF56988">
    <property type="entry name" value="Anthrax protective antigen"/>
    <property type="match status" value="1"/>
</dbReference>
<dbReference type="RefSeq" id="WP_285997226.1">
    <property type="nucleotide sequence ID" value="NZ_CP127295.1"/>
</dbReference>
<dbReference type="SUPFAM" id="SSF51445">
    <property type="entry name" value="(Trans)glycosidases"/>
    <property type="match status" value="1"/>
</dbReference>
<dbReference type="GO" id="GO:0008422">
    <property type="term" value="F:beta-glucosidase activity"/>
    <property type="evidence" value="ECO:0007669"/>
    <property type="project" value="UniProtKB-ARBA"/>
</dbReference>
<dbReference type="GO" id="GO:0005975">
    <property type="term" value="P:carbohydrate metabolic process"/>
    <property type="evidence" value="ECO:0007669"/>
    <property type="project" value="InterPro"/>
</dbReference>
<dbReference type="InterPro" id="IPR026891">
    <property type="entry name" value="Fn3-like"/>
</dbReference>
<proteinExistence type="inferred from homology"/>
<dbReference type="InterPro" id="IPR036962">
    <property type="entry name" value="Glyco_hydro_3_N_sf"/>
</dbReference>
<evidence type="ECO:0000256" key="2">
    <source>
        <dbReference type="ARBA" id="ARBA00022801"/>
    </source>
</evidence>
<dbReference type="SUPFAM" id="SSF52279">
    <property type="entry name" value="Beta-D-glucan exohydrolase, C-terminal domain"/>
    <property type="match status" value="1"/>
</dbReference>
<dbReference type="InterPro" id="IPR001764">
    <property type="entry name" value="Glyco_hydro_3_N"/>
</dbReference>
<dbReference type="AlphaFoldDB" id="A0A9Y2NGG3"/>
<evidence type="ECO:0000256" key="5">
    <source>
        <dbReference type="SAM" id="SignalP"/>
    </source>
</evidence>
<keyword evidence="2 7" id="KW-0378">Hydrolase</keyword>
<feature type="signal peptide" evidence="5">
    <location>
        <begin position="1"/>
        <end position="21"/>
    </location>
</feature>
<dbReference type="InterPro" id="IPR037524">
    <property type="entry name" value="PA14/GLEYA"/>
</dbReference>
<dbReference type="PANTHER" id="PTHR42715:SF10">
    <property type="entry name" value="BETA-GLUCOSIDASE"/>
    <property type="match status" value="1"/>
</dbReference>
<comment type="function">
    <text evidence="3">Catalyzes the hydrolysis of a non-reducing terminal alpha-L-arabinopyranosidic linkage in ginsenoside Rb2 (alpha-L-arabinopyranosyl-(1-&gt;6)-alpha-D-glucopyranosyl) to release alpha-D-glucopyranosyl (Rd). It is not able to hydrolyze alpha-L-arabinofuranosyl-(1-&gt;6)-alpha-D-glucopyranosyl (Rc).</text>
</comment>
<dbReference type="InterPro" id="IPR050288">
    <property type="entry name" value="Cellulose_deg_GH3"/>
</dbReference>
<dbReference type="Pfam" id="PF10633">
    <property type="entry name" value="NPCBM_assoc"/>
    <property type="match status" value="1"/>
</dbReference>
<evidence type="ECO:0000256" key="1">
    <source>
        <dbReference type="ARBA" id="ARBA00005336"/>
    </source>
</evidence>
<dbReference type="PANTHER" id="PTHR42715">
    <property type="entry name" value="BETA-GLUCOSIDASE"/>
    <property type="match status" value="1"/>
</dbReference>
<reference evidence="7 8" key="1">
    <citation type="submission" date="2023-06" db="EMBL/GenBank/DDBJ databases">
        <authorList>
            <person name="Oyuntsetseg B."/>
            <person name="Kim S.B."/>
        </authorList>
    </citation>
    <scope>NUCLEOTIDE SEQUENCE [LARGE SCALE GENOMIC DNA]</scope>
    <source>
        <strain evidence="7 8">4-36</strain>
    </source>
</reference>
<comment type="similarity">
    <text evidence="1">Belongs to the glycosyl hydrolase 3 family.</text>
</comment>
<feature type="domain" description="PA14" evidence="6">
    <location>
        <begin position="441"/>
        <end position="578"/>
    </location>
</feature>
<dbReference type="Gene3D" id="2.60.120.260">
    <property type="entry name" value="Galactose-binding domain-like"/>
    <property type="match status" value="1"/>
</dbReference>
<dbReference type="Pfam" id="PF14310">
    <property type="entry name" value="Fn3-like"/>
    <property type="match status" value="1"/>
</dbReference>
<keyword evidence="8" id="KW-1185">Reference proteome</keyword>
<feature type="chain" id="PRO_5040895088" description="Exo-alpha-(1-&gt;6)-L-arabinopyranosidase" evidence="5">
    <location>
        <begin position="22"/>
        <end position="1136"/>
    </location>
</feature>
<dbReference type="PRINTS" id="PR00133">
    <property type="entry name" value="GLHYDRLASE3"/>
</dbReference>
<dbReference type="Gene3D" id="3.40.50.1700">
    <property type="entry name" value="Glycoside hydrolase family 3 C-terminal domain"/>
    <property type="match status" value="1"/>
</dbReference>
<organism evidence="7 8">
    <name type="scientific">Amycolatopsis mongoliensis</name>
    <dbReference type="NCBI Taxonomy" id="715475"/>
    <lineage>
        <taxon>Bacteria</taxon>
        <taxon>Bacillati</taxon>
        <taxon>Actinomycetota</taxon>
        <taxon>Actinomycetes</taxon>
        <taxon>Pseudonocardiales</taxon>
        <taxon>Pseudonocardiaceae</taxon>
        <taxon>Amycolatopsis</taxon>
    </lineage>
</organism>
<dbReference type="PROSITE" id="PS51820">
    <property type="entry name" value="PA14"/>
    <property type="match status" value="1"/>
</dbReference>
<dbReference type="InterPro" id="IPR013783">
    <property type="entry name" value="Ig-like_fold"/>
</dbReference>
<evidence type="ECO:0000313" key="8">
    <source>
        <dbReference type="Proteomes" id="UP001239397"/>
    </source>
</evidence>
<dbReference type="EMBL" id="CP127295">
    <property type="protein sequence ID" value="WIY00764.1"/>
    <property type="molecule type" value="Genomic_DNA"/>
</dbReference>
<dbReference type="Gene3D" id="3.20.20.300">
    <property type="entry name" value="Glycoside hydrolase, family 3, N-terminal domain"/>
    <property type="match status" value="1"/>
</dbReference>
<dbReference type="KEGG" id="amog:QRX60_43045"/>
<evidence type="ECO:0000256" key="4">
    <source>
        <dbReference type="ARBA" id="ARBA00074219"/>
    </source>
</evidence>
<evidence type="ECO:0000313" key="7">
    <source>
        <dbReference type="EMBL" id="WIY00764.1"/>
    </source>
</evidence>
<protein>
    <recommendedName>
        <fullName evidence="4">Exo-alpha-(1-&gt;6)-L-arabinopyranosidase</fullName>
    </recommendedName>
</protein>
<dbReference type="SMART" id="SM01217">
    <property type="entry name" value="Fn3_like"/>
    <property type="match status" value="1"/>
</dbReference>
<keyword evidence="5" id="KW-0732">Signal</keyword>
<accession>A0A9Y2NGG3</accession>
<dbReference type="Pfam" id="PF01915">
    <property type="entry name" value="Glyco_hydro_3_C"/>
    <property type="match status" value="1"/>
</dbReference>
<dbReference type="InterPro" id="IPR017853">
    <property type="entry name" value="GH"/>
</dbReference>
<dbReference type="InterPro" id="IPR011658">
    <property type="entry name" value="PA14_dom"/>
</dbReference>